<evidence type="ECO:0008006" key="3">
    <source>
        <dbReference type="Google" id="ProtNLM"/>
    </source>
</evidence>
<comment type="caution">
    <text evidence="2">The sequence shown here is derived from an EMBL/GenBank/DDBJ whole genome shotgun (WGS) entry which is preliminary data.</text>
</comment>
<organism evidence="2">
    <name type="scientific">Actinoplanes campanulatus</name>
    <dbReference type="NCBI Taxonomy" id="113559"/>
    <lineage>
        <taxon>Bacteria</taxon>
        <taxon>Bacillati</taxon>
        <taxon>Actinomycetota</taxon>
        <taxon>Actinomycetes</taxon>
        <taxon>Micromonosporales</taxon>
        <taxon>Micromonosporaceae</taxon>
        <taxon>Actinoplanes</taxon>
    </lineage>
</organism>
<reference evidence="2" key="1">
    <citation type="submission" date="2021-01" db="EMBL/GenBank/DDBJ databases">
        <title>Whole genome shotgun sequence of Actinoplanes capillaceus NBRC 16408.</title>
        <authorList>
            <person name="Komaki H."/>
            <person name="Tamura T."/>
        </authorList>
    </citation>
    <scope>NUCLEOTIDE SEQUENCE [LARGE SCALE GENOMIC DNA]</scope>
    <source>
        <strain evidence="2">NBRC 16408</strain>
    </source>
</reference>
<accession>A0ABQ3WUN4</accession>
<protein>
    <recommendedName>
        <fullName evidence="3">DUF2933 domain-containing protein</fullName>
    </recommendedName>
</protein>
<feature type="region of interest" description="Disordered" evidence="1">
    <location>
        <begin position="53"/>
        <end position="74"/>
    </location>
</feature>
<dbReference type="Pfam" id="PF11666">
    <property type="entry name" value="DUF2933"/>
    <property type="match status" value="1"/>
</dbReference>
<evidence type="ECO:0000313" key="2">
    <source>
        <dbReference type="EMBL" id="GID49871.1"/>
    </source>
</evidence>
<gene>
    <name evidence="2" type="ORF">Aca07nite_71460</name>
</gene>
<name>A0ABQ3WUN4_9ACTN</name>
<feature type="compositionally biased region" description="Basic and acidic residues" evidence="1">
    <location>
        <begin position="65"/>
        <end position="74"/>
    </location>
</feature>
<sequence>MHSQHMKYLLVAAGALIVGLLAAGNSLQSALPLLLALACPLMMVFMMRSMGGHGGHGTEHSSAACDHDDAAPRR</sequence>
<proteinExistence type="predicted"/>
<dbReference type="EMBL" id="BOMF01000136">
    <property type="protein sequence ID" value="GID49871.1"/>
    <property type="molecule type" value="Genomic_DNA"/>
</dbReference>
<evidence type="ECO:0000256" key="1">
    <source>
        <dbReference type="SAM" id="MobiDB-lite"/>
    </source>
</evidence>
<dbReference type="InterPro" id="IPR021682">
    <property type="entry name" value="DUF2933"/>
</dbReference>